<dbReference type="Pfam" id="PF13413">
    <property type="entry name" value="HTH_25"/>
    <property type="match status" value="1"/>
</dbReference>
<sequence length="307" mass="30619">MSEPEVSPPARAEDAGALLRQARERAGVHIATLAGMLKVPVQRLQALEDGAYDALPDATFTRALALSVCRALKIDPAPVLAALPTSEAPRLTPSSGDLDTPMPRKGAVPAFSDAAAATARRGPLLLALLLLLAAALAWWGLPAGLLDPVPAPAASSVAEPVATSPAAMPAQPAPAGSGPSGTVAGGVAVSDALPSSAPAPAASEPAAREPAPGAAGAAAPAGGQTAEAAPAALLLRASASSWIQVTGASGRVLLQRNVAPGETLRFDEDLPLAVVVGRADATQAEVRGRPLDLAALARNNVARFEVR</sequence>
<dbReference type="InterPro" id="IPR025194">
    <property type="entry name" value="RodZ-like_C"/>
</dbReference>
<dbReference type="Proteomes" id="UP000320225">
    <property type="component" value="Unassembled WGS sequence"/>
</dbReference>
<evidence type="ECO:0000256" key="1">
    <source>
        <dbReference type="SAM" id="MobiDB-lite"/>
    </source>
</evidence>
<evidence type="ECO:0000259" key="3">
    <source>
        <dbReference type="Pfam" id="PF13464"/>
    </source>
</evidence>
<organism evidence="4 5">
    <name type="scientific">Tepidimonas sediminis</name>
    <dbReference type="NCBI Taxonomy" id="2588941"/>
    <lineage>
        <taxon>Bacteria</taxon>
        <taxon>Pseudomonadati</taxon>
        <taxon>Pseudomonadota</taxon>
        <taxon>Betaproteobacteria</taxon>
        <taxon>Burkholderiales</taxon>
        <taxon>Tepidimonas</taxon>
    </lineage>
</organism>
<feature type="region of interest" description="Disordered" evidence="1">
    <location>
        <begin position="165"/>
        <end position="222"/>
    </location>
</feature>
<dbReference type="InterPro" id="IPR001387">
    <property type="entry name" value="Cro/C1-type_HTH"/>
</dbReference>
<dbReference type="InterPro" id="IPR010982">
    <property type="entry name" value="Lambda_DNA-bd_dom_sf"/>
</dbReference>
<keyword evidence="2" id="KW-1133">Transmembrane helix</keyword>
<keyword evidence="5" id="KW-1185">Reference proteome</keyword>
<dbReference type="InterPro" id="IPR050400">
    <property type="entry name" value="Bact_Cytoskel_RodZ"/>
</dbReference>
<feature type="domain" description="Cytoskeleton protein RodZ-like C-terminal" evidence="3">
    <location>
        <begin position="235"/>
        <end position="305"/>
    </location>
</feature>
<dbReference type="CDD" id="cd00093">
    <property type="entry name" value="HTH_XRE"/>
    <property type="match status" value="1"/>
</dbReference>
<dbReference type="PANTHER" id="PTHR34475">
    <property type="match status" value="1"/>
</dbReference>
<proteinExistence type="predicted"/>
<dbReference type="SUPFAM" id="SSF47413">
    <property type="entry name" value="lambda repressor-like DNA-binding domains"/>
    <property type="match status" value="1"/>
</dbReference>
<reference evidence="4 5" key="1">
    <citation type="submission" date="2019-07" db="EMBL/GenBank/DDBJ databases">
        <title>Tepidimonas sediminis YIM 72259 draft genome.</title>
        <authorList>
            <person name="Da Costa M.S."/>
            <person name="Froufe H.J.C."/>
            <person name="Egas C."/>
            <person name="Albuquerque L."/>
        </authorList>
    </citation>
    <scope>NUCLEOTIDE SEQUENCE [LARGE SCALE GENOMIC DNA]</scope>
    <source>
        <strain evidence="4 5">YIM 72259</strain>
    </source>
</reference>
<dbReference type="Pfam" id="PF13464">
    <property type="entry name" value="RodZ_C"/>
    <property type="match status" value="1"/>
</dbReference>
<dbReference type="AlphaFoldDB" id="A0A554WUM6"/>
<protein>
    <submittedName>
        <fullName evidence="4">Cytoskeleton protein RodZ</fullName>
    </submittedName>
</protein>
<evidence type="ECO:0000313" key="5">
    <source>
        <dbReference type="Proteomes" id="UP000320225"/>
    </source>
</evidence>
<gene>
    <name evidence="4" type="primary">rodZ</name>
    <name evidence="4" type="ORF">Tsedi_00093</name>
</gene>
<keyword evidence="2" id="KW-0472">Membrane</keyword>
<evidence type="ECO:0000256" key="2">
    <source>
        <dbReference type="SAM" id="Phobius"/>
    </source>
</evidence>
<accession>A0A554WUM6</accession>
<dbReference type="GO" id="GO:0003677">
    <property type="term" value="F:DNA binding"/>
    <property type="evidence" value="ECO:0007669"/>
    <property type="project" value="InterPro"/>
</dbReference>
<dbReference type="OrthoDB" id="5293433at2"/>
<feature type="transmembrane region" description="Helical" evidence="2">
    <location>
        <begin position="124"/>
        <end position="141"/>
    </location>
</feature>
<dbReference type="PANTHER" id="PTHR34475:SF1">
    <property type="entry name" value="CYTOSKELETON PROTEIN RODZ"/>
    <property type="match status" value="1"/>
</dbReference>
<name>A0A554WUM6_9BURK</name>
<keyword evidence="2" id="KW-0812">Transmembrane</keyword>
<dbReference type="RefSeq" id="WP_143892522.1">
    <property type="nucleotide sequence ID" value="NZ_VJND01000001.1"/>
</dbReference>
<comment type="caution">
    <text evidence="4">The sequence shown here is derived from an EMBL/GenBank/DDBJ whole genome shotgun (WGS) entry which is preliminary data.</text>
</comment>
<dbReference type="Gene3D" id="1.10.260.40">
    <property type="entry name" value="lambda repressor-like DNA-binding domains"/>
    <property type="match status" value="1"/>
</dbReference>
<evidence type="ECO:0000313" key="4">
    <source>
        <dbReference type="EMBL" id="TSE27263.1"/>
    </source>
</evidence>
<dbReference type="EMBL" id="VJND01000001">
    <property type="protein sequence ID" value="TSE27263.1"/>
    <property type="molecule type" value="Genomic_DNA"/>
</dbReference>